<dbReference type="Proteomes" id="UP000770717">
    <property type="component" value="Unassembled WGS sequence"/>
</dbReference>
<name>A0A8J6EJK0_ELECQ</name>
<gene>
    <name evidence="1" type="ORF">GDO78_017901</name>
</gene>
<dbReference type="EMBL" id="WNTK01000292">
    <property type="protein sequence ID" value="KAG9470394.1"/>
    <property type="molecule type" value="Genomic_DNA"/>
</dbReference>
<evidence type="ECO:0000313" key="2">
    <source>
        <dbReference type="Proteomes" id="UP000770717"/>
    </source>
</evidence>
<keyword evidence="2" id="KW-1185">Reference proteome</keyword>
<dbReference type="AlphaFoldDB" id="A0A8J6EJK0"/>
<accession>A0A8J6EJK0</accession>
<protein>
    <submittedName>
        <fullName evidence="1">Uncharacterized protein</fullName>
    </submittedName>
</protein>
<reference evidence="1" key="1">
    <citation type="thesis" date="2020" institute="ProQuest LLC" country="789 East Eisenhower Parkway, Ann Arbor, MI, USA">
        <title>Comparative Genomics and Chromosome Evolution.</title>
        <authorList>
            <person name="Mudd A.B."/>
        </authorList>
    </citation>
    <scope>NUCLEOTIDE SEQUENCE</scope>
    <source>
        <strain evidence="1">HN-11 Male</strain>
        <tissue evidence="1">Kidney and liver</tissue>
    </source>
</reference>
<comment type="caution">
    <text evidence="1">The sequence shown here is derived from an EMBL/GenBank/DDBJ whole genome shotgun (WGS) entry which is preliminary data.</text>
</comment>
<sequence length="79" mass="8931">MGSFHHLQARILGSSLRIVVILGFPSHVSSSVQLVLAWIYLPFFEYSFSVVDFLLPISGFFHGFPLGSCHPDLFEMYPQ</sequence>
<proteinExistence type="predicted"/>
<organism evidence="1 2">
    <name type="scientific">Eleutherodactylus coqui</name>
    <name type="common">Puerto Rican coqui</name>
    <dbReference type="NCBI Taxonomy" id="57060"/>
    <lineage>
        <taxon>Eukaryota</taxon>
        <taxon>Metazoa</taxon>
        <taxon>Chordata</taxon>
        <taxon>Craniata</taxon>
        <taxon>Vertebrata</taxon>
        <taxon>Euteleostomi</taxon>
        <taxon>Amphibia</taxon>
        <taxon>Batrachia</taxon>
        <taxon>Anura</taxon>
        <taxon>Neobatrachia</taxon>
        <taxon>Hyloidea</taxon>
        <taxon>Eleutherodactylidae</taxon>
        <taxon>Eleutherodactylinae</taxon>
        <taxon>Eleutherodactylus</taxon>
        <taxon>Eleutherodactylus</taxon>
    </lineage>
</organism>
<evidence type="ECO:0000313" key="1">
    <source>
        <dbReference type="EMBL" id="KAG9470394.1"/>
    </source>
</evidence>